<dbReference type="Proteomes" id="UP000031512">
    <property type="component" value="Unassembled WGS sequence"/>
</dbReference>
<accession>L1LAR4</accession>
<proteinExistence type="predicted"/>
<dbReference type="EMBL" id="ACOU01000007">
    <property type="protein sequence ID" value="EKX72557.1"/>
    <property type="molecule type" value="Genomic_DNA"/>
</dbReference>
<sequence>MTILSSTSLYTLSISFLIYSSIKTTACSSECHYALSFKDPVTLDISGETPGTIMEVEGEEYNGNRIFCTRPEFAEEYRIGDVMDGRELIFGDRLRNDEREVFTYVQEDGTTYVEVLSIYKGENGVIREIDEFLRRFNDSRYRRLIREPVELDVTNYDPSSGKIKMEVYSRGRRIYSVRDTLKYLVGVVRYGKRVIDDVTEGVKFKEVLVDERRGLTIEVARFMKNGDLVNLEYKFVGENEGFELVSEECNLAYEEV</sequence>
<dbReference type="KEGG" id="beq:BEWA_050250"/>
<dbReference type="eggNOG" id="ENOG502QXSK">
    <property type="taxonomic scope" value="Eukaryota"/>
</dbReference>
<dbReference type="AlphaFoldDB" id="L1LAR4"/>
<keyword evidence="2" id="KW-1185">Reference proteome</keyword>
<dbReference type="GeneID" id="15805101"/>
<evidence type="ECO:0000313" key="2">
    <source>
        <dbReference type="Proteomes" id="UP000031512"/>
    </source>
</evidence>
<organism evidence="1 2">
    <name type="scientific">Theileria equi strain WA</name>
    <dbReference type="NCBI Taxonomy" id="1537102"/>
    <lineage>
        <taxon>Eukaryota</taxon>
        <taxon>Sar</taxon>
        <taxon>Alveolata</taxon>
        <taxon>Apicomplexa</taxon>
        <taxon>Aconoidasida</taxon>
        <taxon>Piroplasmida</taxon>
        <taxon>Theileriidae</taxon>
        <taxon>Theileria</taxon>
    </lineage>
</organism>
<comment type="caution">
    <text evidence="1">The sequence shown here is derived from an EMBL/GenBank/DDBJ whole genome shotgun (WGS) entry which is preliminary data.</text>
</comment>
<protein>
    <recommendedName>
        <fullName evidence="3">Signal peptide-containing protein</fullName>
    </recommendedName>
</protein>
<reference evidence="1 2" key="1">
    <citation type="journal article" date="2012" name="BMC Genomics">
        <title>Comparative genomic analysis and phylogenetic position of Theileria equi.</title>
        <authorList>
            <person name="Kappmeyer L.S."/>
            <person name="Thiagarajan M."/>
            <person name="Herndon D.R."/>
            <person name="Ramsay J.D."/>
            <person name="Caler E."/>
            <person name="Djikeng A."/>
            <person name="Gillespie J.J."/>
            <person name="Lau A.O."/>
            <person name="Roalson E.H."/>
            <person name="Silva J.C."/>
            <person name="Silva M.G."/>
            <person name="Suarez C.E."/>
            <person name="Ueti M.W."/>
            <person name="Nene V.M."/>
            <person name="Mealey R.H."/>
            <person name="Knowles D.P."/>
            <person name="Brayton K.A."/>
        </authorList>
    </citation>
    <scope>NUCLEOTIDE SEQUENCE [LARGE SCALE GENOMIC DNA]</scope>
    <source>
        <strain evidence="1 2">WA</strain>
    </source>
</reference>
<name>L1LAR4_THEEQ</name>
<evidence type="ECO:0008006" key="3">
    <source>
        <dbReference type="Google" id="ProtNLM"/>
    </source>
</evidence>
<dbReference type="VEuPathDB" id="PiroplasmaDB:BEWA_050250"/>
<evidence type="ECO:0000313" key="1">
    <source>
        <dbReference type="EMBL" id="EKX72557.1"/>
    </source>
</evidence>
<dbReference type="RefSeq" id="XP_004832009.1">
    <property type="nucleotide sequence ID" value="XM_004831952.1"/>
</dbReference>
<gene>
    <name evidence="1" type="ORF">BEWA_050250</name>
</gene>